<dbReference type="EC" id="5.6.2.4" evidence="5"/>
<dbReference type="Gene3D" id="3.40.50.300">
    <property type="entry name" value="P-loop containing nucleotide triphosphate hydrolases"/>
    <property type="match status" value="2"/>
</dbReference>
<dbReference type="InterPro" id="IPR027417">
    <property type="entry name" value="P-loop_NTPase"/>
</dbReference>
<evidence type="ECO:0000259" key="8">
    <source>
        <dbReference type="PROSITE" id="PS51194"/>
    </source>
</evidence>
<dbReference type="GO" id="GO:0005694">
    <property type="term" value="C:chromosome"/>
    <property type="evidence" value="ECO:0007669"/>
    <property type="project" value="TreeGrafter"/>
</dbReference>
<dbReference type="HOGENOM" id="CLU_019892_0_0_1"/>
<dbReference type="Proteomes" id="UP000027222">
    <property type="component" value="Unassembled WGS sequence"/>
</dbReference>
<dbReference type="GO" id="GO:0000724">
    <property type="term" value="P:double-strand break repair via homologous recombination"/>
    <property type="evidence" value="ECO:0007669"/>
    <property type="project" value="TreeGrafter"/>
</dbReference>
<evidence type="ECO:0000256" key="1">
    <source>
        <dbReference type="ARBA" id="ARBA00005446"/>
    </source>
</evidence>
<dbReference type="Pfam" id="PF00271">
    <property type="entry name" value="Helicase_C"/>
    <property type="match status" value="1"/>
</dbReference>
<dbReference type="STRING" id="685588.A0A067T9W3"/>
<feature type="region of interest" description="Disordered" evidence="6">
    <location>
        <begin position="584"/>
        <end position="627"/>
    </location>
</feature>
<evidence type="ECO:0000259" key="7">
    <source>
        <dbReference type="PROSITE" id="PS51192"/>
    </source>
</evidence>
<keyword evidence="10" id="KW-1185">Reference proteome</keyword>
<dbReference type="InterPro" id="IPR014001">
    <property type="entry name" value="Helicase_ATP-bd"/>
</dbReference>
<reference evidence="10" key="1">
    <citation type="journal article" date="2014" name="Proc. Natl. Acad. Sci. U.S.A.">
        <title>Extensive sampling of basidiomycete genomes demonstrates inadequacy of the white-rot/brown-rot paradigm for wood decay fungi.</title>
        <authorList>
            <person name="Riley R."/>
            <person name="Salamov A.A."/>
            <person name="Brown D.W."/>
            <person name="Nagy L.G."/>
            <person name="Floudas D."/>
            <person name="Held B.W."/>
            <person name="Levasseur A."/>
            <person name="Lombard V."/>
            <person name="Morin E."/>
            <person name="Otillar R."/>
            <person name="Lindquist E.A."/>
            <person name="Sun H."/>
            <person name="LaButti K.M."/>
            <person name="Schmutz J."/>
            <person name="Jabbour D."/>
            <person name="Luo H."/>
            <person name="Baker S.E."/>
            <person name="Pisabarro A.G."/>
            <person name="Walton J.D."/>
            <person name="Blanchette R.A."/>
            <person name="Henrissat B."/>
            <person name="Martin F."/>
            <person name="Cullen D."/>
            <person name="Hibbett D.S."/>
            <person name="Grigoriev I.V."/>
        </authorList>
    </citation>
    <scope>NUCLEOTIDE SEQUENCE [LARGE SCALE GENOMIC DNA]</scope>
    <source>
        <strain evidence="10">CBS 339.88</strain>
    </source>
</reference>
<dbReference type="InterPro" id="IPR011545">
    <property type="entry name" value="DEAD/DEAH_box_helicase_dom"/>
</dbReference>
<dbReference type="PROSITE" id="PS51192">
    <property type="entry name" value="HELICASE_ATP_BIND_1"/>
    <property type="match status" value="1"/>
</dbReference>
<dbReference type="AlphaFoldDB" id="A0A067T9W3"/>
<proteinExistence type="inferred from homology"/>
<accession>A0A067T9W3</accession>
<evidence type="ECO:0000313" key="10">
    <source>
        <dbReference type="Proteomes" id="UP000027222"/>
    </source>
</evidence>
<organism evidence="9 10">
    <name type="scientific">Galerina marginata (strain CBS 339.88)</name>
    <dbReference type="NCBI Taxonomy" id="685588"/>
    <lineage>
        <taxon>Eukaryota</taxon>
        <taxon>Fungi</taxon>
        <taxon>Dikarya</taxon>
        <taxon>Basidiomycota</taxon>
        <taxon>Agaricomycotina</taxon>
        <taxon>Agaricomycetes</taxon>
        <taxon>Agaricomycetidae</taxon>
        <taxon>Agaricales</taxon>
        <taxon>Agaricineae</taxon>
        <taxon>Strophariaceae</taxon>
        <taxon>Galerina</taxon>
    </lineage>
</organism>
<dbReference type="GO" id="GO:0043138">
    <property type="term" value="F:3'-5' DNA helicase activity"/>
    <property type="evidence" value="ECO:0007669"/>
    <property type="project" value="UniProtKB-EC"/>
</dbReference>
<dbReference type="PROSITE" id="PS51194">
    <property type="entry name" value="HELICASE_CTER"/>
    <property type="match status" value="1"/>
</dbReference>
<dbReference type="OrthoDB" id="5952536at2759"/>
<comment type="similarity">
    <text evidence="1">Belongs to the helicase family. RecQ subfamily.</text>
</comment>
<name>A0A067T9W3_GALM3</name>
<feature type="compositionally biased region" description="Polar residues" evidence="6">
    <location>
        <begin position="606"/>
        <end position="616"/>
    </location>
</feature>
<feature type="compositionally biased region" description="Basic and acidic residues" evidence="6">
    <location>
        <begin position="400"/>
        <end position="416"/>
    </location>
</feature>
<dbReference type="GO" id="GO:0003676">
    <property type="term" value="F:nucleic acid binding"/>
    <property type="evidence" value="ECO:0007669"/>
    <property type="project" value="InterPro"/>
</dbReference>
<dbReference type="SMART" id="SM00487">
    <property type="entry name" value="DEXDc"/>
    <property type="match status" value="1"/>
</dbReference>
<evidence type="ECO:0000313" key="9">
    <source>
        <dbReference type="EMBL" id="KDR79157.1"/>
    </source>
</evidence>
<keyword evidence="3" id="KW-0067">ATP-binding</keyword>
<feature type="region of interest" description="Disordered" evidence="6">
    <location>
        <begin position="393"/>
        <end position="416"/>
    </location>
</feature>
<protein>
    <recommendedName>
        <fullName evidence="5">DNA 3'-5' helicase</fullName>
        <ecNumber evidence="5">5.6.2.4</ecNumber>
    </recommendedName>
</protein>
<dbReference type="GO" id="GO:0005737">
    <property type="term" value="C:cytoplasm"/>
    <property type="evidence" value="ECO:0007669"/>
    <property type="project" value="TreeGrafter"/>
</dbReference>
<dbReference type="GO" id="GO:0005634">
    <property type="term" value="C:nucleus"/>
    <property type="evidence" value="ECO:0007669"/>
    <property type="project" value="TreeGrafter"/>
</dbReference>
<dbReference type="PANTHER" id="PTHR13710:SF149">
    <property type="entry name" value="ATP-DEPENDENT DNA HELICASE TLH2"/>
    <property type="match status" value="1"/>
</dbReference>
<dbReference type="InterPro" id="IPR001650">
    <property type="entry name" value="Helicase_C-like"/>
</dbReference>
<dbReference type="GO" id="GO:0009378">
    <property type="term" value="F:four-way junction helicase activity"/>
    <property type="evidence" value="ECO:0007669"/>
    <property type="project" value="TreeGrafter"/>
</dbReference>
<evidence type="ECO:0000256" key="5">
    <source>
        <dbReference type="ARBA" id="ARBA00034808"/>
    </source>
</evidence>
<keyword evidence="2" id="KW-0547">Nucleotide-binding</keyword>
<comment type="catalytic activity">
    <reaction evidence="4">
        <text>Couples ATP hydrolysis with the unwinding of duplex DNA by translocating in the 3'-5' direction.</text>
        <dbReference type="EC" id="5.6.2.4"/>
    </reaction>
</comment>
<evidence type="ECO:0000256" key="2">
    <source>
        <dbReference type="ARBA" id="ARBA00022741"/>
    </source>
</evidence>
<evidence type="ECO:0000256" key="6">
    <source>
        <dbReference type="SAM" id="MobiDB-lite"/>
    </source>
</evidence>
<feature type="domain" description="Helicase C-terminal" evidence="8">
    <location>
        <begin position="235"/>
        <end position="406"/>
    </location>
</feature>
<feature type="domain" description="Helicase ATP-binding" evidence="7">
    <location>
        <begin position="82"/>
        <end position="274"/>
    </location>
</feature>
<dbReference type="SUPFAM" id="SSF52540">
    <property type="entry name" value="P-loop containing nucleoside triphosphate hydrolases"/>
    <property type="match status" value="1"/>
</dbReference>
<dbReference type="SMART" id="SM00490">
    <property type="entry name" value="HELICc"/>
    <property type="match status" value="1"/>
</dbReference>
<feature type="compositionally biased region" description="Basic residues" evidence="6">
    <location>
        <begin position="618"/>
        <end position="627"/>
    </location>
</feature>
<dbReference type="GO" id="GO:0005524">
    <property type="term" value="F:ATP binding"/>
    <property type="evidence" value="ECO:0007669"/>
    <property type="project" value="UniProtKB-KW"/>
</dbReference>
<evidence type="ECO:0000256" key="3">
    <source>
        <dbReference type="ARBA" id="ARBA00022840"/>
    </source>
</evidence>
<dbReference type="PANTHER" id="PTHR13710">
    <property type="entry name" value="DNA HELICASE RECQ FAMILY MEMBER"/>
    <property type="match status" value="1"/>
</dbReference>
<evidence type="ECO:0000256" key="4">
    <source>
        <dbReference type="ARBA" id="ARBA00034617"/>
    </source>
</evidence>
<dbReference type="Pfam" id="PF00270">
    <property type="entry name" value="DEAD"/>
    <property type="match status" value="1"/>
</dbReference>
<dbReference type="EMBL" id="KL142373">
    <property type="protein sequence ID" value="KDR79157.1"/>
    <property type="molecule type" value="Genomic_DNA"/>
</dbReference>
<sequence length="627" mass="70797">MAPKSISYVPTLTERLDFLRKVPDAVIFALVDSISELSTCLPQDYLRELAALDRAICLRSSLVCWAVTQGKIVPREMQLRSILADQRGRDSLISAGTGSGKTLPIALCTLLDDPAKKKVTIVVSPLKRLQKSQANEFTARFGIHAVAINEDTPRDSTWWSENIFSTKQGVEMHAQLLIVTVEQIFRTPEGHFPRMAVSLRHPSFQALVSRFCVDEAHSFYTAGFALYVKEKLLRPGYDYVHVTSNRPNIIYATHQVTNSIEDVHNYECFLQSPFEADSQPHVLIFFDDKKLTTKGIIRYYHSSMSKDYLEQVHEDFISPEGTCKILIATSGESVGIDFPNVKIVCTVGLPTNIVDALQRGGRAIRTGDEHALFVVFYEPWALEINLEDYLDTNRSNGIDDPDRPRDKLKVNSQRRERAPYSSVRLVQRPTCLRQFYAEYLNDHSATAVKYTSQFCCDRHDDGFDLQLFLPGTLYKITGEKRKADSLADGPSTKLRPKADRIILDNKIIEWLKSEIEQDPIGRPYYHILSDDQKKTLVRISSKDLQSSSTITNALDETEEWATQWASKLFVLIFEHDLATKEASKAKAQTSKARKAAASGSGFINATPETYLNPEQSRTTRKKVKSSN</sequence>
<gene>
    <name evidence="9" type="ORF">GALMADRAFT_63303</name>
</gene>